<proteinExistence type="predicted"/>
<evidence type="ECO:0000313" key="1">
    <source>
        <dbReference type="EMBL" id="KAK6145047.1"/>
    </source>
</evidence>
<dbReference type="PANTHER" id="PTHR34418">
    <property type="entry name" value="NUCLEAR PORE COMPLEX PROTEIN NUP214 ISOFORM X1"/>
    <property type="match status" value="1"/>
</dbReference>
<gene>
    <name evidence="1" type="ORF">DH2020_021867</name>
</gene>
<sequence length="281" mass="30000">MEEEALRQIRQLNFHWGTLVVLGLGQPHQIQPPKSNPFGVATLNKNTTFASSPNMMSASSGELFRPASFNFQPPQPPAPLQPTTVNFSGGFSSGNSGQASAVSGFGQPAHIGGAGQQALGSVLGSFGQSRQLGAVYQEAMLHLQVALAAVSEAFLLVVLEEDLLLLLQVVVVLEVWQQAGVDLLPQQLRGVDLLLQQLRGVDLLLQQLPGVGLLLQQLPGVGLLLLLLLQLEVDLHLLRQVVPCQVVDLEVLAISRVVVVGSLPLVAVQEVEDPPQNSSHR</sequence>
<dbReference type="EMBL" id="JABTTQ020000012">
    <property type="protein sequence ID" value="KAK6145047.1"/>
    <property type="molecule type" value="Genomic_DNA"/>
</dbReference>
<dbReference type="PANTHER" id="PTHR34418:SF3">
    <property type="entry name" value="NUCLEAR PORE COMPLEX PROTEIN NUP214"/>
    <property type="match status" value="1"/>
</dbReference>
<name>A0ABR0WFH3_REHGL</name>
<keyword evidence="2" id="KW-1185">Reference proteome</keyword>
<accession>A0ABR0WFH3</accession>
<evidence type="ECO:0000313" key="2">
    <source>
        <dbReference type="Proteomes" id="UP001318860"/>
    </source>
</evidence>
<organism evidence="1 2">
    <name type="scientific">Rehmannia glutinosa</name>
    <name type="common">Chinese foxglove</name>
    <dbReference type="NCBI Taxonomy" id="99300"/>
    <lineage>
        <taxon>Eukaryota</taxon>
        <taxon>Viridiplantae</taxon>
        <taxon>Streptophyta</taxon>
        <taxon>Embryophyta</taxon>
        <taxon>Tracheophyta</taxon>
        <taxon>Spermatophyta</taxon>
        <taxon>Magnoliopsida</taxon>
        <taxon>eudicotyledons</taxon>
        <taxon>Gunneridae</taxon>
        <taxon>Pentapetalae</taxon>
        <taxon>asterids</taxon>
        <taxon>lamiids</taxon>
        <taxon>Lamiales</taxon>
        <taxon>Orobanchaceae</taxon>
        <taxon>Rehmannieae</taxon>
        <taxon>Rehmannia</taxon>
    </lineage>
</organism>
<dbReference type="InterPro" id="IPR044694">
    <property type="entry name" value="NUP214"/>
</dbReference>
<dbReference type="Proteomes" id="UP001318860">
    <property type="component" value="Unassembled WGS sequence"/>
</dbReference>
<comment type="caution">
    <text evidence="1">The sequence shown here is derived from an EMBL/GenBank/DDBJ whole genome shotgun (WGS) entry which is preliminary data.</text>
</comment>
<reference evidence="1 2" key="1">
    <citation type="journal article" date="2021" name="Comput. Struct. Biotechnol. J.">
        <title>De novo genome assembly of the potent medicinal plant Rehmannia glutinosa using nanopore technology.</title>
        <authorList>
            <person name="Ma L."/>
            <person name="Dong C."/>
            <person name="Song C."/>
            <person name="Wang X."/>
            <person name="Zheng X."/>
            <person name="Niu Y."/>
            <person name="Chen S."/>
            <person name="Feng W."/>
        </authorList>
    </citation>
    <scope>NUCLEOTIDE SEQUENCE [LARGE SCALE GENOMIC DNA]</scope>
    <source>
        <strain evidence="1">DH-2019</strain>
    </source>
</reference>
<protein>
    <submittedName>
        <fullName evidence="1">Uncharacterized protein</fullName>
    </submittedName>
</protein>